<dbReference type="Gene3D" id="1.20.120.550">
    <property type="entry name" value="Membrane associated eicosanoid/glutathione metabolism-like domain"/>
    <property type="match status" value="1"/>
</dbReference>
<evidence type="ECO:0008006" key="8">
    <source>
        <dbReference type="Google" id="ProtNLM"/>
    </source>
</evidence>
<evidence type="ECO:0000256" key="4">
    <source>
        <dbReference type="ARBA" id="ARBA00023136"/>
    </source>
</evidence>
<dbReference type="RefSeq" id="WP_063382933.1">
    <property type="nucleotide sequence ID" value="NZ_AUXX01000056.1"/>
</dbReference>
<dbReference type="Pfam" id="PF01124">
    <property type="entry name" value="MAPEG"/>
    <property type="match status" value="1"/>
</dbReference>
<dbReference type="PATRIC" id="fig|1365257.3.peg.4804"/>
<dbReference type="GO" id="GO:0016020">
    <property type="term" value="C:membrane"/>
    <property type="evidence" value="ECO:0007669"/>
    <property type="project" value="UniProtKB-SubCell"/>
</dbReference>
<reference evidence="6 7" key="1">
    <citation type="submission" date="2013-07" db="EMBL/GenBank/DDBJ databases">
        <title>Comparative Genomic and Metabolomic Analysis of Twelve Strains of Pseudoalteromonas luteoviolacea.</title>
        <authorList>
            <person name="Vynne N.G."/>
            <person name="Mansson M."/>
            <person name="Gram L."/>
        </authorList>
    </citation>
    <scope>NUCLEOTIDE SEQUENCE [LARGE SCALE GENOMIC DNA]</scope>
    <source>
        <strain evidence="6 7">S4060-1</strain>
    </source>
</reference>
<keyword evidence="3 5" id="KW-1133">Transmembrane helix</keyword>
<comment type="caution">
    <text evidence="6">The sequence shown here is derived from an EMBL/GenBank/DDBJ whole genome shotgun (WGS) entry which is preliminary data.</text>
</comment>
<evidence type="ECO:0000256" key="5">
    <source>
        <dbReference type="SAM" id="Phobius"/>
    </source>
</evidence>
<accession>A0A167IZF0</accession>
<protein>
    <recommendedName>
        <fullName evidence="8">MAPEG family protein</fullName>
    </recommendedName>
</protein>
<feature type="transmembrane region" description="Helical" evidence="5">
    <location>
        <begin position="54"/>
        <end position="74"/>
    </location>
</feature>
<evidence type="ECO:0000313" key="7">
    <source>
        <dbReference type="Proteomes" id="UP000076661"/>
    </source>
</evidence>
<keyword evidence="2 5" id="KW-0812">Transmembrane</keyword>
<evidence type="ECO:0000313" key="6">
    <source>
        <dbReference type="EMBL" id="KZN60300.1"/>
    </source>
</evidence>
<proteinExistence type="predicted"/>
<evidence type="ECO:0000256" key="1">
    <source>
        <dbReference type="ARBA" id="ARBA00004370"/>
    </source>
</evidence>
<evidence type="ECO:0000256" key="3">
    <source>
        <dbReference type="ARBA" id="ARBA00022989"/>
    </source>
</evidence>
<dbReference type="SUPFAM" id="SSF161084">
    <property type="entry name" value="MAPEG domain-like"/>
    <property type="match status" value="1"/>
</dbReference>
<dbReference type="PANTHER" id="PTHR35371:SF1">
    <property type="entry name" value="BLR7753 PROTEIN"/>
    <property type="match status" value="1"/>
</dbReference>
<dbReference type="Proteomes" id="UP000076661">
    <property type="component" value="Unassembled WGS sequence"/>
</dbReference>
<keyword evidence="4 5" id="KW-0472">Membrane</keyword>
<comment type="subcellular location">
    <subcellularLocation>
        <location evidence="1">Membrane</location>
    </subcellularLocation>
</comment>
<dbReference type="AlphaFoldDB" id="A0A167IZF0"/>
<dbReference type="InterPro" id="IPR023352">
    <property type="entry name" value="MAPEG-like_dom_sf"/>
</dbReference>
<dbReference type="PANTHER" id="PTHR35371">
    <property type="entry name" value="INNER MEMBRANE PROTEIN"/>
    <property type="match status" value="1"/>
</dbReference>
<feature type="transmembrane region" description="Helical" evidence="5">
    <location>
        <begin position="81"/>
        <end position="101"/>
    </location>
</feature>
<dbReference type="InterPro" id="IPR001129">
    <property type="entry name" value="Membr-assoc_MAPEG"/>
</dbReference>
<organism evidence="6 7">
    <name type="scientific">Pseudoalteromonas luteoviolacea S4060-1</name>
    <dbReference type="NCBI Taxonomy" id="1365257"/>
    <lineage>
        <taxon>Bacteria</taxon>
        <taxon>Pseudomonadati</taxon>
        <taxon>Pseudomonadota</taxon>
        <taxon>Gammaproteobacteria</taxon>
        <taxon>Alteromonadales</taxon>
        <taxon>Pseudoalteromonadaceae</taxon>
        <taxon>Pseudoalteromonas</taxon>
    </lineage>
</organism>
<evidence type="ECO:0000256" key="2">
    <source>
        <dbReference type="ARBA" id="ARBA00022692"/>
    </source>
</evidence>
<gene>
    <name evidence="6" type="ORF">N478_07010</name>
</gene>
<name>A0A167IZF0_9GAMM</name>
<sequence length="127" mass="14028">MDMIISCALISMLLPYFAKIPVIIEMHKLGGYNNKQPRAQQHQLSGKGARAVAAHYNCFESLAVFAVAIAVVLGTNTITAATQWLAIAHVIARALYCVFYWYDLDAFRSFTWLFGIGCPIAMVVLSI</sequence>
<feature type="transmembrane region" description="Helical" evidence="5">
    <location>
        <begin position="107"/>
        <end position="125"/>
    </location>
</feature>
<dbReference type="EMBL" id="AUXX01000056">
    <property type="protein sequence ID" value="KZN60300.1"/>
    <property type="molecule type" value="Genomic_DNA"/>
</dbReference>